<evidence type="ECO:0000313" key="1">
    <source>
        <dbReference type="EMBL" id="MFJ1268619.1"/>
    </source>
</evidence>
<keyword evidence="2" id="KW-1185">Reference proteome</keyword>
<reference evidence="1 2" key="1">
    <citation type="submission" date="2024-08" db="EMBL/GenBank/DDBJ databases">
        <title>Draft Genome Sequence of Legionella lytica strain DSB2004, Isolated From a Fire Sprinkler System.</title>
        <authorList>
            <person name="Everhart A.D."/>
            <person name="Kidane D.T."/>
            <person name="Farone A.L."/>
            <person name="Farone M.B."/>
        </authorList>
    </citation>
    <scope>NUCLEOTIDE SEQUENCE [LARGE SCALE GENOMIC DNA]</scope>
    <source>
        <strain evidence="1 2">DSB2004</strain>
    </source>
</reference>
<accession>A0ABW8DAL3</accession>
<dbReference type="EMBL" id="JBGORX010000002">
    <property type="protein sequence ID" value="MFJ1268619.1"/>
    <property type="molecule type" value="Genomic_DNA"/>
</dbReference>
<evidence type="ECO:0008006" key="3">
    <source>
        <dbReference type="Google" id="ProtNLM"/>
    </source>
</evidence>
<gene>
    <name evidence="1" type="ORF">ACD661_08650</name>
</gene>
<evidence type="ECO:0000313" key="2">
    <source>
        <dbReference type="Proteomes" id="UP001615550"/>
    </source>
</evidence>
<dbReference type="Proteomes" id="UP001615550">
    <property type="component" value="Unassembled WGS sequence"/>
</dbReference>
<organism evidence="1 2">
    <name type="scientific">Legionella lytica</name>
    <dbReference type="NCBI Taxonomy" id="96232"/>
    <lineage>
        <taxon>Bacteria</taxon>
        <taxon>Pseudomonadati</taxon>
        <taxon>Pseudomonadota</taxon>
        <taxon>Gammaproteobacteria</taxon>
        <taxon>Legionellales</taxon>
        <taxon>Legionellaceae</taxon>
        <taxon>Legionella</taxon>
    </lineage>
</organism>
<dbReference type="RefSeq" id="WP_400187462.1">
    <property type="nucleotide sequence ID" value="NZ_JBGORX010000002.1"/>
</dbReference>
<comment type="caution">
    <text evidence="1">The sequence shown here is derived from an EMBL/GenBank/DDBJ whole genome shotgun (WGS) entry which is preliminary data.</text>
</comment>
<proteinExistence type="predicted"/>
<sequence length="183" mass="20513">MGFFDKAKKFLKEGVNELASDVTEKPQFYKYVEQLVSEITAVQHNKKLVLDPETNDALRALKSSLVAAKDKFDKETHAVHGLTGSGQMSAIKYNKAFHDFCETSVNAIYQHQSTIMAAPGIWNKLKACISNVLEEYLGITNALTVKESQVATSGDFKNRFSNVKFEGKEKMEEIEEKPFSPNI</sequence>
<protein>
    <recommendedName>
        <fullName evidence="3">Substrate of the Dot/Icm secretion system</fullName>
    </recommendedName>
</protein>
<name>A0ABW8DAL3_9GAMM</name>